<protein>
    <submittedName>
        <fullName evidence="2">NADH deshydrogenase subunit 6</fullName>
    </submittedName>
</protein>
<reference evidence="2" key="1">
    <citation type="submission" date="2012-06" db="EMBL/GenBank/DDBJ databases">
        <title>Mitogenomics of the Coleoptera under dense taxon sampling.</title>
        <authorList>
            <person name="Timmermans M.J.T.N."/>
            <person name="Lim J."/>
            <person name="Dodsworth S."/>
            <person name="Haran J."/>
            <person name="Ahrens D."/>
            <person name="Bocak L."/>
            <person name="London A."/>
            <person name="Culverwell L."/>
            <person name="Vogler A.P."/>
        </authorList>
    </citation>
    <scope>NUCLEOTIDE SEQUENCE</scope>
</reference>
<evidence type="ECO:0000256" key="1">
    <source>
        <dbReference type="SAM" id="Phobius"/>
    </source>
</evidence>
<keyword evidence="2" id="KW-0496">Mitochondrion</keyword>
<name>A0A0S2MR23_9SCAR</name>
<feature type="transmembrane region" description="Helical" evidence="1">
    <location>
        <begin position="87"/>
        <end position="109"/>
    </location>
</feature>
<feature type="transmembrane region" description="Helical" evidence="1">
    <location>
        <begin position="129"/>
        <end position="147"/>
    </location>
</feature>
<feature type="transmembrane region" description="Helical" evidence="1">
    <location>
        <begin position="48"/>
        <end position="67"/>
    </location>
</feature>
<keyword evidence="1" id="KW-0812">Transmembrane</keyword>
<proteinExistence type="predicted"/>
<geneLocation type="mitochondrion" evidence="2"/>
<organism evidence="2">
    <name type="scientific">Passalidae sp. GENSP02</name>
    <dbReference type="NCBI Taxonomy" id="1205572"/>
    <lineage>
        <taxon>Eukaryota</taxon>
        <taxon>Metazoa</taxon>
        <taxon>Ecdysozoa</taxon>
        <taxon>Arthropoda</taxon>
        <taxon>Hexapoda</taxon>
        <taxon>Insecta</taxon>
        <taxon>Pterygota</taxon>
        <taxon>Neoptera</taxon>
        <taxon>Endopterygota</taxon>
        <taxon>Coleoptera</taxon>
        <taxon>Polyphaga</taxon>
        <taxon>Scarabaeiformia</taxon>
        <taxon>Passalidae</taxon>
    </lineage>
</organism>
<evidence type="ECO:0000313" key="2">
    <source>
        <dbReference type="EMBL" id="ALO77142.1"/>
    </source>
</evidence>
<gene>
    <name evidence="2" type="primary">nad6</name>
</gene>
<keyword evidence="1" id="KW-1133">Transmembrane helix</keyword>
<sequence>MLKIIIMSLIINTMISPFLTHPLSLSIILFIQMINSSLMLLFFLMNSWFSYIMCLVMISGLMVLIIYMTSMASNEKFNLNMKFMIKFIPLIMLIMIILNSETINFLSLYQESMILNQKFNLIISNYMNYPINLLLFIIMLYLFFTMISSVKITEFKKGPLRSFN</sequence>
<feature type="transmembrane region" description="Helical" evidence="1">
    <location>
        <begin position="21"/>
        <end position="42"/>
    </location>
</feature>
<accession>A0A0S2MR23</accession>
<dbReference type="EMBL" id="JX412812">
    <property type="protein sequence ID" value="ALO77142.1"/>
    <property type="molecule type" value="Genomic_DNA"/>
</dbReference>
<dbReference type="AlphaFoldDB" id="A0A0S2MR23"/>
<keyword evidence="1" id="KW-0472">Membrane</keyword>